<reference evidence="6" key="2">
    <citation type="submission" date="2025-05" db="UniProtKB">
        <authorList>
            <consortium name="Ensembl"/>
        </authorList>
    </citation>
    <scope>IDENTIFICATION</scope>
</reference>
<dbReference type="InterPro" id="IPR016054">
    <property type="entry name" value="LY6_UPA_recep-like"/>
</dbReference>
<proteinExistence type="predicted"/>
<dbReference type="Ensembl" id="ENSONIT00000081749.1">
    <property type="protein sequence ID" value="ENSONIP00000038415.1"/>
    <property type="gene ID" value="ENSONIG00000030658.1"/>
</dbReference>
<feature type="region of interest" description="Disordered" evidence="3">
    <location>
        <begin position="201"/>
        <end position="226"/>
    </location>
</feature>
<evidence type="ECO:0000256" key="1">
    <source>
        <dbReference type="ARBA" id="ARBA00004613"/>
    </source>
</evidence>
<feature type="domain" description="UPAR/Ly6" evidence="5">
    <location>
        <begin position="272"/>
        <end position="365"/>
    </location>
</feature>
<evidence type="ECO:0000256" key="2">
    <source>
        <dbReference type="ARBA" id="ARBA00022525"/>
    </source>
</evidence>
<sequence>MMKLSLSLILLWALASTAGALWCQTCTGQKCSKPQAKKCSSETMCITATILATSSRKTATQIYKACAPSSLCSATGNQTFSVDLGVQSALASARCCNTDNCNSETLPAPTPQSSNGLLCNTCVASQCNTTLQCQGVEDQCFQSMMTNGTNSFPAYGCASKNLCAAASSLGSLPFMQMVGTITSGPNCTSCTTTAAPTTTTAAPTTTKAASTTTTAAPTTTTPTTTIAAPTTTTTAKTTTTAALTTTTAAPTTTIVVDTRTTSAPTSTTAGALQCQNCTDETCSSTVTVNCSSETMCVTATILATSSGTTATQFYKACASSSLCPATGNQTFSVNLGVQSVLASATCCNTDNCNSQNLTAPTRQSSNGLLCNVCVASQCNTTLQCQGVEDQCFQSTMTNGTNSFPAYGCASANLCAAASSLGSLPFMQMVGTITSGPNCTSCTTTAAPTTTTAAPTTTKAASTTTTAAPTTTTAAPTTTIVVDTRTTSAPTSTTAGALQCQNCTDETCSSTVTVNCSSETMCVTATILGNLFFILSDTFQ</sequence>
<dbReference type="Ensembl" id="ENSONIT00000034724.1">
    <property type="protein sequence ID" value="ENSONIP00000044628.1"/>
    <property type="gene ID" value="ENSONIG00000030658.1"/>
</dbReference>
<dbReference type="SMART" id="SM00134">
    <property type="entry name" value="LU"/>
    <property type="match status" value="2"/>
</dbReference>
<keyword evidence="4" id="KW-0732">Signal</keyword>
<keyword evidence="7" id="KW-1185">Reference proteome</keyword>
<dbReference type="GeneTree" id="ENSGT00730000114327"/>
<feature type="domain" description="UPAR/Ly6" evidence="5">
    <location>
        <begin position="21"/>
        <end position="113"/>
    </location>
</feature>
<dbReference type="Proteomes" id="UP000005207">
    <property type="component" value="Linkage group LG17"/>
</dbReference>
<dbReference type="PANTHER" id="PTHR20914">
    <property type="entry name" value="LY6/PLAUR DOMAIN-CONTAINING PROTEIN 8"/>
    <property type="match status" value="1"/>
</dbReference>
<name>A0A669B9V5_ORENI</name>
<dbReference type="Ensembl" id="ENSONIT00000077734.1">
    <property type="protein sequence ID" value="ENSONIP00000031275.1"/>
    <property type="gene ID" value="ENSONIG00000030658.1"/>
</dbReference>
<feature type="chain" id="PRO_5044624875" description="UPAR/Ly6 domain-containing protein" evidence="4">
    <location>
        <begin position="21"/>
        <end position="539"/>
    </location>
</feature>
<dbReference type="Gene3D" id="2.10.60.10">
    <property type="entry name" value="CD59"/>
    <property type="match status" value="4"/>
</dbReference>
<reference evidence="7" key="1">
    <citation type="submission" date="2012-01" db="EMBL/GenBank/DDBJ databases">
        <title>The Genome Sequence of Oreochromis niloticus (Nile Tilapia).</title>
        <authorList>
            <consortium name="Broad Institute Genome Assembly Team"/>
            <consortium name="Broad Institute Sequencing Platform"/>
            <person name="Di Palma F."/>
            <person name="Johnson J."/>
            <person name="Lander E.S."/>
            <person name="Lindblad-Toh K."/>
        </authorList>
    </citation>
    <scope>NUCLEOTIDE SEQUENCE [LARGE SCALE GENOMIC DNA]</scope>
</reference>
<comment type="subcellular location">
    <subcellularLocation>
        <location evidence="1">Secreted</location>
    </subcellularLocation>
</comment>
<evidence type="ECO:0000259" key="5">
    <source>
        <dbReference type="SMART" id="SM00134"/>
    </source>
</evidence>
<feature type="signal peptide" evidence="4">
    <location>
        <begin position="1"/>
        <end position="20"/>
    </location>
</feature>
<evidence type="ECO:0000256" key="4">
    <source>
        <dbReference type="SAM" id="SignalP"/>
    </source>
</evidence>
<protein>
    <recommendedName>
        <fullName evidence="5">UPAR/Ly6 domain-containing protein</fullName>
    </recommendedName>
</protein>
<dbReference type="SUPFAM" id="SSF57302">
    <property type="entry name" value="Snake toxin-like"/>
    <property type="match status" value="2"/>
</dbReference>
<evidence type="ECO:0000256" key="3">
    <source>
        <dbReference type="SAM" id="MobiDB-lite"/>
    </source>
</evidence>
<dbReference type="PANTHER" id="PTHR20914:SF9">
    <property type="entry name" value="COILED, ISOFORM A"/>
    <property type="match status" value="1"/>
</dbReference>
<dbReference type="GO" id="GO:0005576">
    <property type="term" value="C:extracellular region"/>
    <property type="evidence" value="ECO:0007669"/>
    <property type="project" value="UniProtKB-SubCell"/>
</dbReference>
<evidence type="ECO:0000313" key="7">
    <source>
        <dbReference type="Proteomes" id="UP000005207"/>
    </source>
</evidence>
<organism evidence="6 7">
    <name type="scientific">Oreochromis niloticus</name>
    <name type="common">Nile tilapia</name>
    <name type="synonym">Tilapia nilotica</name>
    <dbReference type="NCBI Taxonomy" id="8128"/>
    <lineage>
        <taxon>Eukaryota</taxon>
        <taxon>Metazoa</taxon>
        <taxon>Chordata</taxon>
        <taxon>Craniata</taxon>
        <taxon>Vertebrata</taxon>
        <taxon>Euteleostomi</taxon>
        <taxon>Actinopterygii</taxon>
        <taxon>Neopterygii</taxon>
        <taxon>Teleostei</taxon>
        <taxon>Neoteleostei</taxon>
        <taxon>Acanthomorphata</taxon>
        <taxon>Ovalentaria</taxon>
        <taxon>Cichlomorphae</taxon>
        <taxon>Cichliformes</taxon>
        <taxon>Cichlidae</taxon>
        <taxon>African cichlids</taxon>
        <taxon>Pseudocrenilabrinae</taxon>
        <taxon>Oreochromini</taxon>
        <taxon>Oreochromis</taxon>
    </lineage>
</organism>
<dbReference type="AlphaFoldDB" id="A0A669B9V5"/>
<dbReference type="InterPro" id="IPR050918">
    <property type="entry name" value="CNF-like_PLA2_Inhibitor"/>
</dbReference>
<keyword evidence="2" id="KW-0964">Secreted</keyword>
<accession>A0A669B9V5</accession>
<evidence type="ECO:0000313" key="6">
    <source>
        <dbReference type="Ensembl" id="ENSONIP00000031275.1"/>
    </source>
</evidence>
<dbReference type="InterPro" id="IPR045860">
    <property type="entry name" value="Snake_toxin-like_sf"/>
</dbReference>
<dbReference type="Pfam" id="PF00021">
    <property type="entry name" value="UPAR_LY6"/>
    <property type="match status" value="2"/>
</dbReference>
<dbReference type="OMA" id="CENTAIC"/>